<dbReference type="GO" id="GO:0005524">
    <property type="term" value="F:ATP binding"/>
    <property type="evidence" value="ECO:0007669"/>
    <property type="project" value="UniProtKB-KW"/>
</dbReference>
<dbReference type="AlphaFoldDB" id="A0A1Y5FB85"/>
<evidence type="ECO:0000313" key="4">
    <source>
        <dbReference type="EMBL" id="OUR96239.1"/>
    </source>
</evidence>
<evidence type="ECO:0000256" key="2">
    <source>
        <dbReference type="ARBA" id="ARBA00022840"/>
    </source>
</evidence>
<sequence length="312" mass="34529">MQSSTQDIHSNIDSTRKTKIWAIGGGKGGVGKSLVTANLSICLALMGYKVVAIDLDLGGANLHTCLGMPIPDKTLSDYLTKKVRNLNELLTPTPIENLSIISGAQDDVGVANLKQMQKAKIISKIDTLGADYVLFDLGAGTTFNTLDFFLSADQGILTALPEPTSIENTYRFIKSVYHRKLNMVEDLLEIGPLIDEAMNAKISQNSTPADLIARVIEINPEVGHKLKMEIEKLSPKLIINQVRTQADIDIGFSMKIICRKYFGINLDYVGFLDYDATVWQSVKRRKPLLMEFPNSTLVNNFDKMVHRLLNIS</sequence>
<dbReference type="Proteomes" id="UP000196531">
    <property type="component" value="Unassembled WGS sequence"/>
</dbReference>
<protein>
    <recommendedName>
        <fullName evidence="3">CobQ/CobB/MinD/ParA nucleotide binding domain-containing protein</fullName>
    </recommendedName>
</protein>
<evidence type="ECO:0000313" key="5">
    <source>
        <dbReference type="Proteomes" id="UP000196531"/>
    </source>
</evidence>
<feature type="domain" description="CobQ/CobB/MinD/ParA nucleotide binding" evidence="3">
    <location>
        <begin position="22"/>
        <end position="287"/>
    </location>
</feature>
<dbReference type="GO" id="GO:0009898">
    <property type="term" value="C:cytoplasmic side of plasma membrane"/>
    <property type="evidence" value="ECO:0007669"/>
    <property type="project" value="TreeGrafter"/>
</dbReference>
<dbReference type="GO" id="GO:0051782">
    <property type="term" value="P:negative regulation of cell division"/>
    <property type="evidence" value="ECO:0007669"/>
    <property type="project" value="TreeGrafter"/>
</dbReference>
<dbReference type="Pfam" id="PF01656">
    <property type="entry name" value="CbiA"/>
    <property type="match status" value="1"/>
</dbReference>
<proteinExistence type="predicted"/>
<dbReference type="GO" id="GO:0016887">
    <property type="term" value="F:ATP hydrolysis activity"/>
    <property type="evidence" value="ECO:0007669"/>
    <property type="project" value="TreeGrafter"/>
</dbReference>
<dbReference type="InterPro" id="IPR002586">
    <property type="entry name" value="CobQ/CobB/MinD/ParA_Nub-bd_dom"/>
</dbReference>
<dbReference type="SUPFAM" id="SSF52540">
    <property type="entry name" value="P-loop containing nucleoside triphosphate hydrolases"/>
    <property type="match status" value="1"/>
</dbReference>
<gene>
    <name evidence="4" type="ORF">A9Q84_07730</name>
</gene>
<comment type="caution">
    <text evidence="4">The sequence shown here is derived from an EMBL/GenBank/DDBJ whole genome shotgun (WGS) entry which is preliminary data.</text>
</comment>
<dbReference type="InterPro" id="IPR050625">
    <property type="entry name" value="ParA/MinD_ATPase"/>
</dbReference>
<dbReference type="EMBL" id="MAAO01000006">
    <property type="protein sequence ID" value="OUR96239.1"/>
    <property type="molecule type" value="Genomic_DNA"/>
</dbReference>
<organism evidence="4 5">
    <name type="scientific">Halobacteriovorax marinus</name>
    <dbReference type="NCBI Taxonomy" id="97084"/>
    <lineage>
        <taxon>Bacteria</taxon>
        <taxon>Pseudomonadati</taxon>
        <taxon>Bdellovibrionota</taxon>
        <taxon>Bacteriovoracia</taxon>
        <taxon>Bacteriovoracales</taxon>
        <taxon>Halobacteriovoraceae</taxon>
        <taxon>Halobacteriovorax</taxon>
    </lineage>
</organism>
<reference evidence="5" key="1">
    <citation type="journal article" date="2017" name="Proc. Natl. Acad. Sci. U.S.A.">
        <title>Simulation of Deepwater Horizon oil plume reveals substrate specialization within a complex community of hydrocarbon-degraders.</title>
        <authorList>
            <person name="Hu P."/>
            <person name="Dubinsky E.A."/>
            <person name="Probst A.J."/>
            <person name="Wang J."/>
            <person name="Sieber C.M.K."/>
            <person name="Tom L.M."/>
            <person name="Gardinali P."/>
            <person name="Banfield J.F."/>
            <person name="Atlas R.M."/>
            <person name="Andersen G.L."/>
        </authorList>
    </citation>
    <scope>NUCLEOTIDE SEQUENCE [LARGE SCALE GENOMIC DNA]</scope>
</reference>
<dbReference type="InterPro" id="IPR027417">
    <property type="entry name" value="P-loop_NTPase"/>
</dbReference>
<dbReference type="GO" id="GO:0005829">
    <property type="term" value="C:cytosol"/>
    <property type="evidence" value="ECO:0007669"/>
    <property type="project" value="TreeGrafter"/>
</dbReference>
<dbReference type="PANTHER" id="PTHR43384">
    <property type="entry name" value="SEPTUM SITE-DETERMINING PROTEIN MIND HOMOLOG, CHLOROPLASTIC-RELATED"/>
    <property type="match status" value="1"/>
</dbReference>
<accession>A0A1Y5FB85</accession>
<keyword evidence="1" id="KW-0547">Nucleotide-binding</keyword>
<name>A0A1Y5FB85_9BACT</name>
<evidence type="ECO:0000256" key="1">
    <source>
        <dbReference type="ARBA" id="ARBA00022741"/>
    </source>
</evidence>
<evidence type="ECO:0000259" key="3">
    <source>
        <dbReference type="Pfam" id="PF01656"/>
    </source>
</evidence>
<dbReference type="PANTHER" id="PTHR43384:SF4">
    <property type="entry name" value="CELLULOSE BIOSYNTHESIS PROTEIN BCSQ-RELATED"/>
    <property type="match status" value="1"/>
</dbReference>
<keyword evidence="2" id="KW-0067">ATP-binding</keyword>
<dbReference type="Gene3D" id="3.40.50.300">
    <property type="entry name" value="P-loop containing nucleotide triphosphate hydrolases"/>
    <property type="match status" value="1"/>
</dbReference>